<dbReference type="Proteomes" id="UP001589532">
    <property type="component" value="Unassembled WGS sequence"/>
</dbReference>
<comment type="caution">
    <text evidence="1">The sequence shown here is derived from an EMBL/GenBank/DDBJ whole genome shotgun (WGS) entry which is preliminary data.</text>
</comment>
<evidence type="ECO:0000313" key="2">
    <source>
        <dbReference type="Proteomes" id="UP001589532"/>
    </source>
</evidence>
<evidence type="ECO:0000313" key="1">
    <source>
        <dbReference type="EMBL" id="MFB9627102.1"/>
    </source>
</evidence>
<keyword evidence="2" id="KW-1185">Reference proteome</keyword>
<sequence length="238" mass="25447">MTALDVAPEVAALVPQEDLVILERQAATTFECLRCRQPGRLPETPAAVILRRDGDVMVANLAHRSCSRSRVLETPGLAQAVTSPAAGSEAIAIAAMLPAGEAGFFTPALLVELETTVSHRVPETGDRVDQVLSWALGHGLCLMPSMDVLSEPVPGWAVEIRGERGLRVESPGDPLYDGELTVVDAWRNAVAQLRACYLLLGTGLHLREAPTPEDVLRRLDHAAETGWLAAGLVVVRLS</sequence>
<name>A0ABV5S608_9ACTN</name>
<reference evidence="1 2" key="1">
    <citation type="submission" date="2024-09" db="EMBL/GenBank/DDBJ databases">
        <authorList>
            <person name="Sun Q."/>
            <person name="Mori K."/>
        </authorList>
    </citation>
    <scope>NUCLEOTIDE SEQUENCE [LARGE SCALE GENOMIC DNA]</scope>
    <source>
        <strain evidence="1 2">JCM 3143</strain>
    </source>
</reference>
<dbReference type="EMBL" id="JBHMBW010000027">
    <property type="protein sequence ID" value="MFB9627102.1"/>
    <property type="molecule type" value="Genomic_DNA"/>
</dbReference>
<dbReference type="RefSeq" id="WP_344988936.1">
    <property type="nucleotide sequence ID" value="NZ_BAAAXV010000004.1"/>
</dbReference>
<proteinExistence type="predicted"/>
<accession>A0ABV5S608</accession>
<protein>
    <submittedName>
        <fullName evidence="1">Uncharacterized protein</fullName>
    </submittedName>
</protein>
<gene>
    <name evidence="1" type="ORF">ACFFSA_28795</name>
</gene>
<organism evidence="1 2">
    <name type="scientific">Nonomuraea helvata</name>
    <dbReference type="NCBI Taxonomy" id="37484"/>
    <lineage>
        <taxon>Bacteria</taxon>
        <taxon>Bacillati</taxon>
        <taxon>Actinomycetota</taxon>
        <taxon>Actinomycetes</taxon>
        <taxon>Streptosporangiales</taxon>
        <taxon>Streptosporangiaceae</taxon>
        <taxon>Nonomuraea</taxon>
    </lineage>
</organism>